<evidence type="ECO:0000256" key="1">
    <source>
        <dbReference type="SAM" id="SignalP"/>
    </source>
</evidence>
<keyword evidence="1" id="KW-0732">Signal</keyword>
<evidence type="ECO:0000313" key="3">
    <source>
        <dbReference type="Proteomes" id="UP000580250"/>
    </source>
</evidence>
<dbReference type="EMBL" id="CAJEWN010000013">
    <property type="protein sequence ID" value="CAD2133233.1"/>
    <property type="molecule type" value="Genomic_DNA"/>
</dbReference>
<sequence length="79" mass="8596">MSYLTFCFLLVVVALIAQIVDLAPAPDLALDQPKQFRVKRTTCYKYNIHSGNCGNPSCPSCPASSSMSSGNPDWADCCY</sequence>
<feature type="signal peptide" evidence="1">
    <location>
        <begin position="1"/>
        <end position="22"/>
    </location>
</feature>
<proteinExistence type="predicted"/>
<reference evidence="2 3" key="1">
    <citation type="submission" date="2020-08" db="EMBL/GenBank/DDBJ databases">
        <authorList>
            <person name="Koutsovoulos G."/>
            <person name="Danchin GJ E."/>
        </authorList>
    </citation>
    <scope>NUCLEOTIDE SEQUENCE [LARGE SCALE GENOMIC DNA]</scope>
</reference>
<comment type="caution">
    <text evidence="2">The sequence shown here is derived from an EMBL/GenBank/DDBJ whole genome shotgun (WGS) entry which is preliminary data.</text>
</comment>
<evidence type="ECO:0000313" key="2">
    <source>
        <dbReference type="EMBL" id="CAD2133233.1"/>
    </source>
</evidence>
<accession>A0A6V7TTF2</accession>
<protein>
    <submittedName>
        <fullName evidence="2">Uncharacterized protein</fullName>
    </submittedName>
</protein>
<name>A0A6V7TTF2_MELEN</name>
<dbReference type="AlphaFoldDB" id="A0A6V7TTF2"/>
<feature type="chain" id="PRO_5028338647" evidence="1">
    <location>
        <begin position="23"/>
        <end position="79"/>
    </location>
</feature>
<organism evidence="2 3">
    <name type="scientific">Meloidogyne enterolobii</name>
    <name type="common">Root-knot nematode worm</name>
    <name type="synonym">Meloidogyne mayaguensis</name>
    <dbReference type="NCBI Taxonomy" id="390850"/>
    <lineage>
        <taxon>Eukaryota</taxon>
        <taxon>Metazoa</taxon>
        <taxon>Ecdysozoa</taxon>
        <taxon>Nematoda</taxon>
        <taxon>Chromadorea</taxon>
        <taxon>Rhabditida</taxon>
        <taxon>Tylenchina</taxon>
        <taxon>Tylenchomorpha</taxon>
        <taxon>Tylenchoidea</taxon>
        <taxon>Meloidogynidae</taxon>
        <taxon>Meloidogyninae</taxon>
        <taxon>Meloidogyne</taxon>
    </lineage>
</organism>
<dbReference type="Proteomes" id="UP000580250">
    <property type="component" value="Unassembled WGS sequence"/>
</dbReference>
<gene>
    <name evidence="2" type="ORF">MENT_LOCUS3914</name>
</gene>